<comment type="caution">
    <text evidence="2">The sequence shown here is derived from an EMBL/GenBank/DDBJ whole genome shotgun (WGS) entry which is preliminary data.</text>
</comment>
<dbReference type="InterPro" id="IPR036291">
    <property type="entry name" value="NAD(P)-bd_dom_sf"/>
</dbReference>
<dbReference type="OrthoDB" id="202470at2759"/>
<dbReference type="SUPFAM" id="SSF51735">
    <property type="entry name" value="NAD(P)-binding Rossmann-fold domains"/>
    <property type="match status" value="1"/>
</dbReference>
<dbReference type="EMBL" id="NAJP01000088">
    <property type="protein sequence ID" value="TKA33028.1"/>
    <property type="molecule type" value="Genomic_DNA"/>
</dbReference>
<feature type="domain" description="NAD-dependent epimerase/dehydratase" evidence="1">
    <location>
        <begin position="32"/>
        <end position="229"/>
    </location>
</feature>
<dbReference type="InterPro" id="IPR001509">
    <property type="entry name" value="Epimerase_deHydtase"/>
</dbReference>
<dbReference type="PANTHER" id="PTHR43103:SF6">
    <property type="entry name" value="PUTATIVE-RELATED"/>
    <property type="match status" value="1"/>
</dbReference>
<dbReference type="Proteomes" id="UP000310066">
    <property type="component" value="Unassembled WGS sequence"/>
</dbReference>
<name>A0A4U0UC93_9PEZI</name>
<evidence type="ECO:0000259" key="1">
    <source>
        <dbReference type="Pfam" id="PF01370"/>
    </source>
</evidence>
<organism evidence="2 3">
    <name type="scientific">Friedmanniomyces endolithicus</name>
    <dbReference type="NCBI Taxonomy" id="329885"/>
    <lineage>
        <taxon>Eukaryota</taxon>
        <taxon>Fungi</taxon>
        <taxon>Dikarya</taxon>
        <taxon>Ascomycota</taxon>
        <taxon>Pezizomycotina</taxon>
        <taxon>Dothideomycetes</taxon>
        <taxon>Dothideomycetidae</taxon>
        <taxon>Mycosphaerellales</taxon>
        <taxon>Teratosphaeriaceae</taxon>
        <taxon>Friedmanniomyces</taxon>
    </lineage>
</organism>
<protein>
    <recommendedName>
        <fullName evidence="1">NAD-dependent epimerase/dehydratase domain-containing protein</fullName>
    </recommendedName>
</protein>
<evidence type="ECO:0000313" key="3">
    <source>
        <dbReference type="Proteomes" id="UP000310066"/>
    </source>
</evidence>
<dbReference type="Gene3D" id="3.40.50.720">
    <property type="entry name" value="NAD(P)-binding Rossmann-like Domain"/>
    <property type="match status" value="1"/>
</dbReference>
<evidence type="ECO:0000313" key="2">
    <source>
        <dbReference type="EMBL" id="TKA33028.1"/>
    </source>
</evidence>
<gene>
    <name evidence="2" type="ORF">B0A54_14414</name>
</gene>
<dbReference type="AlphaFoldDB" id="A0A4U0UC93"/>
<accession>A0A4U0UC93</accession>
<proteinExistence type="predicted"/>
<dbReference type="STRING" id="329885.A0A4U0UC93"/>
<sequence>MLPRSSRPSTLIAKAVNRSRRFTMASGGKRIIFTGGSGKAGRHVIPELLKRGHKVLNLDLVDFPDPKAGVFTLKTDLTDSGQVFNALTTHYNFEGYEQGHAETAPDVVIHFAAYARNMLVPDNECFKGNVTATYNIIEAASKLGVKKILVASSETTYGVCFSEGKTDYHSFPLEEDYDVDPMDTYALSKICGERTARTFARRYGNDIYSLRIGNVIEPHEYERDFPKHVNEPETRRRNAWSYIDARDLGQICDLCIQKSGLGFQIFNATNDTITTKEPTAEFLKKYEPNTPITREMGEFEGPLSNRKIREVLGFKEEHDWRKYYKP</sequence>
<dbReference type="CDD" id="cd08946">
    <property type="entry name" value="SDR_e"/>
    <property type="match status" value="1"/>
</dbReference>
<reference evidence="2 3" key="1">
    <citation type="submission" date="2017-03" db="EMBL/GenBank/DDBJ databases">
        <title>Genomes of endolithic fungi from Antarctica.</title>
        <authorList>
            <person name="Coleine C."/>
            <person name="Masonjones S."/>
            <person name="Stajich J.E."/>
        </authorList>
    </citation>
    <scope>NUCLEOTIDE SEQUENCE [LARGE SCALE GENOMIC DNA]</scope>
    <source>
        <strain evidence="2 3">CCFEE 5311</strain>
    </source>
</reference>
<dbReference type="PANTHER" id="PTHR43103">
    <property type="entry name" value="NUCLEOSIDE-DIPHOSPHATE-SUGAR EPIMERASE"/>
    <property type="match status" value="1"/>
</dbReference>
<dbReference type="Pfam" id="PF01370">
    <property type="entry name" value="Epimerase"/>
    <property type="match status" value="1"/>
</dbReference>